<proteinExistence type="predicted"/>
<dbReference type="RefSeq" id="WP_379982203.1">
    <property type="nucleotide sequence ID" value="NZ_JBHUMO010000056.1"/>
</dbReference>
<keyword evidence="1" id="KW-1133">Transmembrane helix</keyword>
<accession>A0ABW5TLH1</accession>
<reference evidence="3" key="1">
    <citation type="journal article" date="2019" name="Int. J. Syst. Evol. Microbiol.">
        <title>The Global Catalogue of Microorganisms (GCM) 10K type strain sequencing project: providing services to taxonomists for standard genome sequencing and annotation.</title>
        <authorList>
            <consortium name="The Broad Institute Genomics Platform"/>
            <consortium name="The Broad Institute Genome Sequencing Center for Infectious Disease"/>
            <person name="Wu L."/>
            <person name="Ma J."/>
        </authorList>
    </citation>
    <scope>NUCLEOTIDE SEQUENCE [LARGE SCALE GENOMIC DNA]</scope>
    <source>
        <strain evidence="3">TISTR 932</strain>
    </source>
</reference>
<organism evidence="2 3">
    <name type="scientific">Enterococcus camelliae</name>
    <dbReference type="NCBI Taxonomy" id="453959"/>
    <lineage>
        <taxon>Bacteria</taxon>
        <taxon>Bacillati</taxon>
        <taxon>Bacillota</taxon>
        <taxon>Bacilli</taxon>
        <taxon>Lactobacillales</taxon>
        <taxon>Enterococcaceae</taxon>
        <taxon>Enterococcus</taxon>
    </lineage>
</organism>
<dbReference type="Proteomes" id="UP001597427">
    <property type="component" value="Unassembled WGS sequence"/>
</dbReference>
<feature type="transmembrane region" description="Helical" evidence="1">
    <location>
        <begin position="46"/>
        <end position="65"/>
    </location>
</feature>
<feature type="transmembrane region" description="Helical" evidence="1">
    <location>
        <begin position="21"/>
        <end position="40"/>
    </location>
</feature>
<evidence type="ECO:0008006" key="4">
    <source>
        <dbReference type="Google" id="ProtNLM"/>
    </source>
</evidence>
<protein>
    <recommendedName>
        <fullName evidence="4">Zn-finger containing protein</fullName>
    </recommendedName>
</protein>
<keyword evidence="1" id="KW-0472">Membrane</keyword>
<gene>
    <name evidence="2" type="ORF">ACFSR0_09445</name>
</gene>
<dbReference type="EMBL" id="JBHUMO010000056">
    <property type="protein sequence ID" value="MFD2729644.1"/>
    <property type="molecule type" value="Genomic_DNA"/>
</dbReference>
<evidence type="ECO:0000313" key="3">
    <source>
        <dbReference type="Proteomes" id="UP001597427"/>
    </source>
</evidence>
<keyword evidence="3" id="KW-1185">Reference proteome</keyword>
<evidence type="ECO:0000313" key="2">
    <source>
        <dbReference type="EMBL" id="MFD2729644.1"/>
    </source>
</evidence>
<keyword evidence="1" id="KW-0812">Transmembrane</keyword>
<evidence type="ECO:0000256" key="1">
    <source>
        <dbReference type="SAM" id="Phobius"/>
    </source>
</evidence>
<name>A0ABW5TLH1_9ENTE</name>
<comment type="caution">
    <text evidence="2">The sequence shown here is derived from an EMBL/GenBank/DDBJ whole genome shotgun (WGS) entry which is preliminary data.</text>
</comment>
<sequence>MKWMQRFQVFMRGRYGSMDELNKVVLSIAVVCILLSAFSWLSALKWVGYVLFIYTYFRFFSKRIYIRSNENKKFLARTKGLRTFFQLKKQAHEQRKQFVYFRCPNCKQSIRAPKGRGKIKVTCSKCHHQFIKKV</sequence>